<proteinExistence type="predicted"/>
<protein>
    <recommendedName>
        <fullName evidence="3">PglD N-terminal domain-containing protein</fullName>
    </recommendedName>
</protein>
<dbReference type="AlphaFoldDB" id="A0A936F4C2"/>
<dbReference type="Proteomes" id="UP000709959">
    <property type="component" value="Unassembled WGS sequence"/>
</dbReference>
<organism evidence="1 2">
    <name type="scientific">Candidatus Geothrix odensensis</name>
    <dbReference type="NCBI Taxonomy" id="2954440"/>
    <lineage>
        <taxon>Bacteria</taxon>
        <taxon>Pseudomonadati</taxon>
        <taxon>Acidobacteriota</taxon>
        <taxon>Holophagae</taxon>
        <taxon>Holophagales</taxon>
        <taxon>Holophagaceae</taxon>
        <taxon>Geothrix</taxon>
    </lineage>
</organism>
<accession>A0A936F4C2</accession>
<dbReference type="InterPro" id="IPR011004">
    <property type="entry name" value="Trimer_LpxA-like_sf"/>
</dbReference>
<sequence>MSRMKIAIVGAGGFAREVAATWDINAVPLTYDLAGYLVSDLEHLNDTDSRDKVLGDFEGCIPIRRRLMGWRLGLYLQVKLGSPKCSRGVPRPLLALLVHPSMRFDQETAEIEHGVVLCAGSIATVNITFVDSRWSISCTIGHESVIGAGAVLNPTVNISGGPIAWGLGHASRSCNTLKLEITPQLGQAQW</sequence>
<name>A0A936F4C2_9BACT</name>
<evidence type="ECO:0000313" key="2">
    <source>
        <dbReference type="Proteomes" id="UP000709959"/>
    </source>
</evidence>
<gene>
    <name evidence="1" type="ORF">IPN91_12840</name>
</gene>
<evidence type="ECO:0008006" key="3">
    <source>
        <dbReference type="Google" id="ProtNLM"/>
    </source>
</evidence>
<dbReference type="SUPFAM" id="SSF51161">
    <property type="entry name" value="Trimeric LpxA-like enzymes"/>
    <property type="match status" value="1"/>
</dbReference>
<comment type="caution">
    <text evidence="1">The sequence shown here is derived from an EMBL/GenBank/DDBJ whole genome shotgun (WGS) entry which is preliminary data.</text>
</comment>
<evidence type="ECO:0000313" key="1">
    <source>
        <dbReference type="EMBL" id="MBK8573490.1"/>
    </source>
</evidence>
<reference evidence="1 2" key="1">
    <citation type="submission" date="2020-10" db="EMBL/GenBank/DDBJ databases">
        <title>Connecting structure to function with the recovery of over 1000 high-quality activated sludge metagenome-assembled genomes encoding full-length rRNA genes using long-read sequencing.</title>
        <authorList>
            <person name="Singleton C.M."/>
            <person name="Petriglieri F."/>
            <person name="Kristensen J.M."/>
            <person name="Kirkegaard R.H."/>
            <person name="Michaelsen T.Y."/>
            <person name="Andersen M.H."/>
            <person name="Karst S.M."/>
            <person name="Dueholm M.S."/>
            <person name="Nielsen P.H."/>
            <person name="Albertsen M."/>
        </authorList>
    </citation>
    <scope>NUCLEOTIDE SEQUENCE [LARGE SCALE GENOMIC DNA]</scope>
    <source>
        <strain evidence="1">OdNE_18-Q3-R46-58_MAXAC.008</strain>
    </source>
</reference>
<dbReference type="EMBL" id="JADKCH010000020">
    <property type="protein sequence ID" value="MBK8573490.1"/>
    <property type="molecule type" value="Genomic_DNA"/>
</dbReference>